<dbReference type="Proteomes" id="UP000003773">
    <property type="component" value="Unassembled WGS sequence"/>
</dbReference>
<proteinExistence type="predicted"/>
<dbReference type="Pfam" id="PF13347">
    <property type="entry name" value="MFS_2"/>
    <property type="match status" value="1"/>
</dbReference>
<dbReference type="Gene3D" id="1.20.1250.20">
    <property type="entry name" value="MFS general substrate transporter like domains"/>
    <property type="match status" value="1"/>
</dbReference>
<dbReference type="HOGENOM" id="CLU_089288_0_0_11"/>
<evidence type="ECO:0008006" key="4">
    <source>
        <dbReference type="Google" id="ProtNLM"/>
    </source>
</evidence>
<accession>A7A926</accession>
<gene>
    <name evidence="2" type="ORF">BIFADO_02370</name>
</gene>
<dbReference type="AlphaFoldDB" id="A7A926"/>
<evidence type="ECO:0000313" key="2">
    <source>
        <dbReference type="EMBL" id="EDN82242.1"/>
    </source>
</evidence>
<sequence length="232" mass="24514">MGAPAEFPSATISRRLRATSTGGSRWGLNFALWTYNGMAAYVAKYVLGNSNLIAVIGLATVIPMVIGLPFAGPLVARFGKRNASMAGLVLVAVGSLLVFVDPSNLWVFFVSIIVRMVGIIPMNAALNAMSGDVVEYGEWRSGVRSDGIVFSSSSFSMKVAMGVSSAAIAWILGASGYDGSLAVRSDATVSAMVNTFVWVPVAMVVVMAALLFFYDLDKRVDRVGGELAARRV</sequence>
<name>A7A926_BIFAD</name>
<feature type="transmembrane region" description="Helical" evidence="1">
    <location>
        <begin position="106"/>
        <end position="126"/>
    </location>
</feature>
<keyword evidence="1" id="KW-1133">Transmembrane helix</keyword>
<feature type="transmembrane region" description="Helical" evidence="1">
    <location>
        <begin position="26"/>
        <end position="46"/>
    </location>
</feature>
<dbReference type="PANTHER" id="PTHR11328:SF24">
    <property type="entry name" value="MAJOR FACILITATOR SUPERFAMILY (MFS) PROFILE DOMAIN-CONTAINING PROTEIN"/>
    <property type="match status" value="1"/>
</dbReference>
<keyword evidence="1" id="KW-0812">Transmembrane</keyword>
<feature type="transmembrane region" description="Helical" evidence="1">
    <location>
        <begin position="83"/>
        <end position="100"/>
    </location>
</feature>
<dbReference type="GO" id="GO:0005886">
    <property type="term" value="C:plasma membrane"/>
    <property type="evidence" value="ECO:0007669"/>
    <property type="project" value="TreeGrafter"/>
</dbReference>
<feature type="transmembrane region" description="Helical" evidence="1">
    <location>
        <begin position="192"/>
        <end position="214"/>
    </location>
</feature>
<dbReference type="EMBL" id="AAXD02000074">
    <property type="protein sequence ID" value="EDN82242.1"/>
    <property type="molecule type" value="Genomic_DNA"/>
</dbReference>
<dbReference type="SUPFAM" id="SSF103473">
    <property type="entry name" value="MFS general substrate transporter"/>
    <property type="match status" value="1"/>
</dbReference>
<feature type="transmembrane region" description="Helical" evidence="1">
    <location>
        <begin position="147"/>
        <end position="172"/>
    </location>
</feature>
<reference evidence="2 3" key="1">
    <citation type="submission" date="2007-04" db="EMBL/GenBank/DDBJ databases">
        <authorList>
            <person name="Fulton L."/>
            <person name="Clifton S."/>
            <person name="Fulton B."/>
            <person name="Xu J."/>
            <person name="Minx P."/>
            <person name="Pepin K.H."/>
            <person name="Johnson M."/>
            <person name="Thiruvilangam P."/>
            <person name="Bhonagiri V."/>
            <person name="Nash W.E."/>
            <person name="Mardis E.R."/>
            <person name="Wilson R.K."/>
        </authorList>
    </citation>
    <scope>NUCLEOTIDE SEQUENCE [LARGE SCALE GENOMIC DNA]</scope>
    <source>
        <strain evidence="2 3">L2-32</strain>
    </source>
</reference>
<comment type="caution">
    <text evidence="2">The sequence shown here is derived from an EMBL/GenBank/DDBJ whole genome shotgun (WGS) entry which is preliminary data.</text>
</comment>
<organism evidence="2 3">
    <name type="scientific">Bifidobacterium adolescentis L2-32</name>
    <dbReference type="NCBI Taxonomy" id="411481"/>
    <lineage>
        <taxon>Bacteria</taxon>
        <taxon>Bacillati</taxon>
        <taxon>Actinomycetota</taxon>
        <taxon>Actinomycetes</taxon>
        <taxon>Bifidobacteriales</taxon>
        <taxon>Bifidobacteriaceae</taxon>
        <taxon>Bifidobacterium</taxon>
    </lineage>
</organism>
<evidence type="ECO:0000256" key="1">
    <source>
        <dbReference type="SAM" id="Phobius"/>
    </source>
</evidence>
<reference evidence="2 3" key="2">
    <citation type="submission" date="2007-05" db="EMBL/GenBank/DDBJ databases">
        <title>Draft genome sequence of Bifidobacterium adolescentis (L2-32).</title>
        <authorList>
            <person name="Sudarsanam P."/>
            <person name="Ley R."/>
            <person name="Guruge J."/>
            <person name="Turnbaugh P.J."/>
            <person name="Mahowald M."/>
            <person name="Liep D."/>
            <person name="Gordon J."/>
        </authorList>
    </citation>
    <scope>NUCLEOTIDE SEQUENCE [LARGE SCALE GENOMIC DNA]</scope>
    <source>
        <strain evidence="2 3">L2-32</strain>
    </source>
</reference>
<evidence type="ECO:0000313" key="3">
    <source>
        <dbReference type="Proteomes" id="UP000003773"/>
    </source>
</evidence>
<protein>
    <recommendedName>
        <fullName evidence="4">Major facilitator superfamily (MFS) profile domain-containing protein</fullName>
    </recommendedName>
</protein>
<dbReference type="InterPro" id="IPR039672">
    <property type="entry name" value="MFS_2"/>
</dbReference>
<dbReference type="PANTHER" id="PTHR11328">
    <property type="entry name" value="MAJOR FACILITATOR SUPERFAMILY DOMAIN-CONTAINING PROTEIN"/>
    <property type="match status" value="1"/>
</dbReference>
<dbReference type="InterPro" id="IPR036259">
    <property type="entry name" value="MFS_trans_sf"/>
</dbReference>
<dbReference type="GO" id="GO:0008643">
    <property type="term" value="P:carbohydrate transport"/>
    <property type="evidence" value="ECO:0007669"/>
    <property type="project" value="InterPro"/>
</dbReference>
<dbReference type="GO" id="GO:0015293">
    <property type="term" value="F:symporter activity"/>
    <property type="evidence" value="ECO:0007669"/>
    <property type="project" value="InterPro"/>
</dbReference>
<feature type="transmembrane region" description="Helical" evidence="1">
    <location>
        <begin position="52"/>
        <end position="71"/>
    </location>
</feature>
<keyword evidence="1" id="KW-0472">Membrane</keyword>